<organism evidence="3 4">
    <name type="scientific">Paenibacillus rigui</name>
    <dbReference type="NCBI Taxonomy" id="554312"/>
    <lineage>
        <taxon>Bacteria</taxon>
        <taxon>Bacillati</taxon>
        <taxon>Bacillota</taxon>
        <taxon>Bacilli</taxon>
        <taxon>Bacillales</taxon>
        <taxon>Paenibacillaceae</taxon>
        <taxon>Paenibacillus</taxon>
    </lineage>
</organism>
<dbReference type="InterPro" id="IPR010359">
    <property type="entry name" value="IrrE_HExxH"/>
</dbReference>
<dbReference type="AlphaFoldDB" id="A0A229UQV1"/>
<sequence length="207" mass="24587">MLSQEVAMELHYYKPTDLETWISKKYQENGIHYASDLDIDHIASIFNITVKTTKGESKAIWDEDYSLILLHGYLTEEQKREHFFHELCHPIKHVGNQNSMPRAFQELQEIQAAHFQLYAAMPAYMLEEFKEIKNFPTYIKVLSEEFKLSVRFIEKRIEQIQRRINQARMDHQFLMSRMPVKVRYEQSQIARAVIDKLSHIKARKGAL</sequence>
<protein>
    <submittedName>
        <fullName evidence="3">Terminase</fullName>
    </submittedName>
</protein>
<evidence type="ECO:0000259" key="2">
    <source>
        <dbReference type="Pfam" id="PF06114"/>
    </source>
</evidence>
<dbReference type="EMBL" id="NMQW01000017">
    <property type="protein sequence ID" value="OXM85812.1"/>
    <property type="molecule type" value="Genomic_DNA"/>
</dbReference>
<keyword evidence="1" id="KW-0175">Coiled coil</keyword>
<accession>A0A229UQV1</accession>
<proteinExistence type="predicted"/>
<comment type="caution">
    <text evidence="3">The sequence shown here is derived from an EMBL/GenBank/DDBJ whole genome shotgun (WGS) entry which is preliminary data.</text>
</comment>
<dbReference type="Proteomes" id="UP000215509">
    <property type="component" value="Unassembled WGS sequence"/>
</dbReference>
<evidence type="ECO:0000313" key="4">
    <source>
        <dbReference type="Proteomes" id="UP000215509"/>
    </source>
</evidence>
<feature type="domain" description="IrrE N-terminal-like" evidence="2">
    <location>
        <begin position="46"/>
        <end position="157"/>
    </location>
</feature>
<gene>
    <name evidence="3" type="ORF">CF651_11280</name>
</gene>
<feature type="coiled-coil region" evidence="1">
    <location>
        <begin position="150"/>
        <end position="177"/>
    </location>
</feature>
<dbReference type="Pfam" id="PF06114">
    <property type="entry name" value="Peptidase_M78"/>
    <property type="match status" value="1"/>
</dbReference>
<evidence type="ECO:0000256" key="1">
    <source>
        <dbReference type="SAM" id="Coils"/>
    </source>
</evidence>
<evidence type="ECO:0000313" key="3">
    <source>
        <dbReference type="EMBL" id="OXM85812.1"/>
    </source>
</evidence>
<keyword evidence="4" id="KW-1185">Reference proteome</keyword>
<name>A0A229UQV1_9BACL</name>
<reference evidence="3 4" key="1">
    <citation type="submission" date="2017-07" db="EMBL/GenBank/DDBJ databases">
        <title>Genome sequencing and assembly of Paenibacillus rigui.</title>
        <authorList>
            <person name="Mayilraj S."/>
        </authorList>
    </citation>
    <scope>NUCLEOTIDE SEQUENCE [LARGE SCALE GENOMIC DNA]</scope>
    <source>
        <strain evidence="3 4">JCM 16352</strain>
    </source>
</reference>